<evidence type="ECO:0000259" key="9">
    <source>
        <dbReference type="Pfam" id="PF12950"/>
    </source>
</evidence>
<dbReference type="GO" id="GO:0009307">
    <property type="term" value="P:DNA restriction-modification system"/>
    <property type="evidence" value="ECO:0007669"/>
    <property type="project" value="UniProtKB-KW"/>
</dbReference>
<evidence type="ECO:0000256" key="6">
    <source>
        <dbReference type="ARBA" id="ARBA00023125"/>
    </source>
</evidence>
<dbReference type="GO" id="GO:0003677">
    <property type="term" value="F:DNA binding"/>
    <property type="evidence" value="ECO:0007669"/>
    <property type="project" value="UniProtKB-KW"/>
</dbReference>
<keyword evidence="4" id="KW-0949">S-adenosyl-L-methionine</keyword>
<feature type="domain" description="TaqI-like C-terminal specificity" evidence="9">
    <location>
        <begin position="398"/>
        <end position="524"/>
    </location>
</feature>
<protein>
    <recommendedName>
        <fullName evidence="1">site-specific DNA-methyltransferase (adenine-specific)</fullName>
        <ecNumber evidence="1">2.1.1.72</ecNumber>
    </recommendedName>
</protein>
<dbReference type="InterPro" id="IPR029063">
    <property type="entry name" value="SAM-dependent_MTases_sf"/>
</dbReference>
<dbReference type="InterPro" id="IPR011639">
    <property type="entry name" value="MethylTrfase_TaqI-like_dom"/>
</dbReference>
<evidence type="ECO:0000256" key="7">
    <source>
        <dbReference type="ARBA" id="ARBA00047942"/>
    </source>
</evidence>
<evidence type="ECO:0000313" key="10">
    <source>
        <dbReference type="EMBL" id="SDM11400.1"/>
    </source>
</evidence>
<comment type="catalytic activity">
    <reaction evidence="7">
        <text>a 2'-deoxyadenosine in DNA + S-adenosyl-L-methionine = an N(6)-methyl-2'-deoxyadenosine in DNA + S-adenosyl-L-homocysteine + H(+)</text>
        <dbReference type="Rhea" id="RHEA:15197"/>
        <dbReference type="Rhea" id="RHEA-COMP:12418"/>
        <dbReference type="Rhea" id="RHEA-COMP:12419"/>
        <dbReference type="ChEBI" id="CHEBI:15378"/>
        <dbReference type="ChEBI" id="CHEBI:57856"/>
        <dbReference type="ChEBI" id="CHEBI:59789"/>
        <dbReference type="ChEBI" id="CHEBI:90615"/>
        <dbReference type="ChEBI" id="CHEBI:90616"/>
        <dbReference type="EC" id="2.1.1.72"/>
    </reaction>
</comment>
<evidence type="ECO:0000256" key="3">
    <source>
        <dbReference type="ARBA" id="ARBA00022679"/>
    </source>
</evidence>
<sequence length="576" mass="68678">MGLEIEIVRKDNFKLSKNYENNLSIEVRQGNGIYYTPKFIVKYIIENTLKHHDILKNPSPKVLDISCGCGNFLLEVYDTLYELIETNLFELSKLYGYDYWNIDNIHSHIITNCIYGADIDSNAIEILKLSLKDKQCNSNIEKFNLYCCDSLCYEWNEKFDYIIGNPPYVGHKKLNNDYKKEIMKIYKEVYKDKSDLYYCFYKKIIDLLDKNGVGSIITPRYFLESPSGKYLRYYISKNINIKEIVDFLGCSIFRNIGICSCILTFKKETIDENIDFFKIKDETFQLNNNIDLNELVRGELFEKINIKQGYLNEEWLIVNEDDKLFLENIHKKCNYTLDEIAISFQGIISGCDKAFIIDSQSELVDKVDKSILKSWIKNKDISKYIVKHSKKKLIYSNDIKYEEEYPFEIEEIIGKYKEKLLNRRECKKNIRKWYELQWGREKFLFEQVKIMYPYKCKENRFAIDYNFNYCSADVYSFYIKDEYKNEFSYEYLVGILNSSIYEKYFKITGKKISKNIYDYYPNKVMKIKIFKDENYEKIEDLSIKIIKVLKQSENNSELINKFQSEIDKLVKLSLSI</sequence>
<dbReference type="EMBL" id="FNGW01000005">
    <property type="protein sequence ID" value="SDM11400.1"/>
    <property type="molecule type" value="Genomic_DNA"/>
</dbReference>
<accession>A0A1G9QKG3</accession>
<dbReference type="Proteomes" id="UP000199068">
    <property type="component" value="Unassembled WGS sequence"/>
</dbReference>
<dbReference type="SUPFAM" id="SSF53335">
    <property type="entry name" value="S-adenosyl-L-methionine-dependent methyltransferases"/>
    <property type="match status" value="1"/>
</dbReference>
<keyword evidence="2" id="KW-0489">Methyltransferase</keyword>
<evidence type="ECO:0000259" key="8">
    <source>
        <dbReference type="Pfam" id="PF07669"/>
    </source>
</evidence>
<feature type="domain" description="Type II methyltransferase M.TaqI-like" evidence="8">
    <location>
        <begin position="112"/>
        <end position="253"/>
    </location>
</feature>
<dbReference type="PANTHER" id="PTHR33841:SF6">
    <property type="entry name" value="TYPE II METHYLTRANSFERASE M.HINDII"/>
    <property type="match status" value="1"/>
</dbReference>
<gene>
    <name evidence="10" type="ORF">SAMN04515677_105249</name>
</gene>
<keyword evidence="5" id="KW-0680">Restriction system</keyword>
<keyword evidence="6" id="KW-0238">DNA-binding</keyword>
<dbReference type="GO" id="GO:0032259">
    <property type="term" value="P:methylation"/>
    <property type="evidence" value="ECO:0007669"/>
    <property type="project" value="UniProtKB-KW"/>
</dbReference>
<name>A0A1G9QKG3_9FIRM</name>
<dbReference type="Pfam" id="PF12950">
    <property type="entry name" value="TaqI_C"/>
    <property type="match status" value="1"/>
</dbReference>
<evidence type="ECO:0000313" key="11">
    <source>
        <dbReference type="Proteomes" id="UP000199068"/>
    </source>
</evidence>
<dbReference type="AlphaFoldDB" id="A0A1G9QKG3"/>
<dbReference type="InterPro" id="IPR050953">
    <property type="entry name" value="N4_N6_ade-DNA_methylase"/>
</dbReference>
<dbReference type="RefSeq" id="WP_242872424.1">
    <property type="nucleotide sequence ID" value="NZ_FNGW01000005.1"/>
</dbReference>
<reference evidence="10 11" key="1">
    <citation type="submission" date="2016-10" db="EMBL/GenBank/DDBJ databases">
        <authorList>
            <person name="de Groot N.N."/>
        </authorList>
    </citation>
    <scope>NUCLEOTIDE SEQUENCE [LARGE SCALE GENOMIC DNA]</scope>
    <source>
        <strain evidence="10 11">DSM 797</strain>
    </source>
</reference>
<evidence type="ECO:0000256" key="1">
    <source>
        <dbReference type="ARBA" id="ARBA00011900"/>
    </source>
</evidence>
<dbReference type="GO" id="GO:0009007">
    <property type="term" value="F:site-specific DNA-methyltransferase (adenine-specific) activity"/>
    <property type="evidence" value="ECO:0007669"/>
    <property type="project" value="UniProtKB-EC"/>
</dbReference>
<dbReference type="Pfam" id="PF07669">
    <property type="entry name" value="Eco57I"/>
    <property type="match status" value="1"/>
</dbReference>
<evidence type="ECO:0000256" key="5">
    <source>
        <dbReference type="ARBA" id="ARBA00022747"/>
    </source>
</evidence>
<dbReference type="InterPro" id="IPR025931">
    <property type="entry name" value="TaqI_C"/>
</dbReference>
<keyword evidence="3" id="KW-0808">Transferase</keyword>
<organism evidence="10 11">
    <name type="scientific">Romboutsia lituseburensis DSM 797</name>
    <dbReference type="NCBI Taxonomy" id="1121325"/>
    <lineage>
        <taxon>Bacteria</taxon>
        <taxon>Bacillati</taxon>
        <taxon>Bacillota</taxon>
        <taxon>Clostridia</taxon>
        <taxon>Peptostreptococcales</taxon>
        <taxon>Peptostreptococcaceae</taxon>
        <taxon>Romboutsia</taxon>
    </lineage>
</organism>
<evidence type="ECO:0000256" key="2">
    <source>
        <dbReference type="ARBA" id="ARBA00022603"/>
    </source>
</evidence>
<dbReference type="PRINTS" id="PR00507">
    <property type="entry name" value="N12N6MTFRASE"/>
</dbReference>
<keyword evidence="11" id="KW-1185">Reference proteome</keyword>
<dbReference type="EC" id="2.1.1.72" evidence="1"/>
<proteinExistence type="predicted"/>
<evidence type="ECO:0000256" key="4">
    <source>
        <dbReference type="ARBA" id="ARBA00022691"/>
    </source>
</evidence>
<dbReference type="Gene3D" id="3.40.50.150">
    <property type="entry name" value="Vaccinia Virus protein VP39"/>
    <property type="match status" value="1"/>
</dbReference>
<dbReference type="STRING" id="1121325.SAMN04515677_105249"/>
<dbReference type="InterPro" id="IPR002052">
    <property type="entry name" value="DNA_methylase_N6_adenine_CS"/>
</dbReference>
<dbReference type="PANTHER" id="PTHR33841">
    <property type="entry name" value="DNA METHYLTRANSFERASE YEEA-RELATED"/>
    <property type="match status" value="1"/>
</dbReference>
<dbReference type="PROSITE" id="PS00092">
    <property type="entry name" value="N6_MTASE"/>
    <property type="match status" value="1"/>
</dbReference>